<gene>
    <name evidence="1" type="ORF">SAMN05216192_11184</name>
</gene>
<dbReference type="EMBL" id="FNDX01000011">
    <property type="protein sequence ID" value="SDJ06359.1"/>
    <property type="molecule type" value="Genomic_DNA"/>
</dbReference>
<dbReference type="RefSeq" id="WP_090714458.1">
    <property type="nucleotide sequence ID" value="NZ_CBCSKY010000009.1"/>
</dbReference>
<dbReference type="AlphaFoldDB" id="A0A1G8QNJ9"/>
<evidence type="ECO:0000313" key="2">
    <source>
        <dbReference type="Proteomes" id="UP000199050"/>
    </source>
</evidence>
<organism evidence="1 2">
    <name type="scientific">Paenibacillus typhae</name>
    <dbReference type="NCBI Taxonomy" id="1174501"/>
    <lineage>
        <taxon>Bacteria</taxon>
        <taxon>Bacillati</taxon>
        <taxon>Bacillota</taxon>
        <taxon>Bacilli</taxon>
        <taxon>Bacillales</taxon>
        <taxon>Paenibacillaceae</taxon>
        <taxon>Paenibacillus</taxon>
    </lineage>
</organism>
<sequence length="60" mass="6872">MLFEITKEMKKKIKEWDSCKAIDVSGAKFSYTFIPTSLGTVIHVNCDICKRTLDLTDDWG</sequence>
<protein>
    <submittedName>
        <fullName evidence="1">Uncharacterized protein</fullName>
    </submittedName>
</protein>
<evidence type="ECO:0000313" key="1">
    <source>
        <dbReference type="EMBL" id="SDJ06359.1"/>
    </source>
</evidence>
<proteinExistence type="predicted"/>
<name>A0A1G8QNJ9_9BACL</name>
<dbReference type="Proteomes" id="UP000199050">
    <property type="component" value="Unassembled WGS sequence"/>
</dbReference>
<accession>A0A1G8QNJ9</accession>
<reference evidence="2" key="1">
    <citation type="submission" date="2016-10" db="EMBL/GenBank/DDBJ databases">
        <authorList>
            <person name="Varghese N."/>
            <person name="Submissions S."/>
        </authorList>
    </citation>
    <scope>NUCLEOTIDE SEQUENCE [LARGE SCALE GENOMIC DNA]</scope>
    <source>
        <strain evidence="2">CGMCC 1.11012</strain>
    </source>
</reference>
<keyword evidence="2" id="KW-1185">Reference proteome</keyword>
<dbReference type="OrthoDB" id="2666726at2"/>